<organism evidence="2 3">
    <name type="scientific">Talaromyces rugulosus</name>
    <name type="common">Penicillium rugulosum</name>
    <dbReference type="NCBI Taxonomy" id="121627"/>
    <lineage>
        <taxon>Eukaryota</taxon>
        <taxon>Fungi</taxon>
        <taxon>Dikarya</taxon>
        <taxon>Ascomycota</taxon>
        <taxon>Pezizomycotina</taxon>
        <taxon>Eurotiomycetes</taxon>
        <taxon>Eurotiomycetidae</taxon>
        <taxon>Eurotiales</taxon>
        <taxon>Trichocomaceae</taxon>
        <taxon>Talaromyces</taxon>
        <taxon>Talaromyces sect. Islandici</taxon>
    </lineage>
</organism>
<feature type="transmembrane region" description="Helical" evidence="1">
    <location>
        <begin position="119"/>
        <end position="139"/>
    </location>
</feature>
<dbReference type="Proteomes" id="UP000509510">
    <property type="component" value="Chromosome I"/>
</dbReference>
<evidence type="ECO:0000313" key="3">
    <source>
        <dbReference type="Proteomes" id="UP000509510"/>
    </source>
</evidence>
<sequence length="233" mass="26511">MGQLVKNMPRHDIQWRKLKSDYMYNNTYYLRKKKFIVYQFATNITGAVNSIGIAVLKPYNEVRSRTISDFPSARINSTDLVASLGFNIAPNILIGLFFGAAIFYDLFWPERVESRRIQWTWQLSAVVLCAMELAALLWLTVTAATHGIQIDGVTDDQANSIRQSWHGPSLDYCNDGRAVAAIIVEWIGFVFTVWSTILMMKAYSHNNKYGPFADHITRPDGEHVMLDVQQDPA</sequence>
<dbReference type="OrthoDB" id="3596006at2759"/>
<evidence type="ECO:0000313" key="2">
    <source>
        <dbReference type="EMBL" id="QKX53848.1"/>
    </source>
</evidence>
<dbReference type="KEGG" id="trg:TRUGW13939_00928"/>
<protein>
    <recommendedName>
        <fullName evidence="4">MARVEL domain-containing protein</fullName>
    </recommendedName>
</protein>
<name>A0A7H8QIR5_TALRU</name>
<keyword evidence="3" id="KW-1185">Reference proteome</keyword>
<dbReference type="RefSeq" id="XP_035340027.1">
    <property type="nucleotide sequence ID" value="XM_035484134.1"/>
</dbReference>
<proteinExistence type="predicted"/>
<feature type="transmembrane region" description="Helical" evidence="1">
    <location>
        <begin position="178"/>
        <end position="199"/>
    </location>
</feature>
<reference evidence="3" key="1">
    <citation type="submission" date="2020-06" db="EMBL/GenBank/DDBJ databases">
        <title>A chromosome-scale genome assembly of Talaromyces rugulosus W13939.</title>
        <authorList>
            <person name="Wang B."/>
            <person name="Guo L."/>
            <person name="Ye K."/>
            <person name="Wang L."/>
        </authorList>
    </citation>
    <scope>NUCLEOTIDE SEQUENCE [LARGE SCALE GENOMIC DNA]</scope>
    <source>
        <strain evidence="3">W13939</strain>
    </source>
</reference>
<dbReference type="GeneID" id="55988441"/>
<feature type="transmembrane region" description="Helical" evidence="1">
    <location>
        <begin position="88"/>
        <end position="107"/>
    </location>
</feature>
<dbReference type="AlphaFoldDB" id="A0A7H8QIR5"/>
<feature type="transmembrane region" description="Helical" evidence="1">
    <location>
        <begin position="35"/>
        <end position="56"/>
    </location>
</feature>
<keyword evidence="1" id="KW-0472">Membrane</keyword>
<keyword evidence="1" id="KW-1133">Transmembrane helix</keyword>
<accession>A0A7H8QIR5</accession>
<keyword evidence="1" id="KW-0812">Transmembrane</keyword>
<gene>
    <name evidence="2" type="ORF">TRUGW13939_00928</name>
</gene>
<evidence type="ECO:0008006" key="4">
    <source>
        <dbReference type="Google" id="ProtNLM"/>
    </source>
</evidence>
<dbReference type="EMBL" id="CP055898">
    <property type="protein sequence ID" value="QKX53848.1"/>
    <property type="molecule type" value="Genomic_DNA"/>
</dbReference>
<evidence type="ECO:0000256" key="1">
    <source>
        <dbReference type="SAM" id="Phobius"/>
    </source>
</evidence>